<feature type="region of interest" description="Disordered" evidence="1">
    <location>
        <begin position="273"/>
        <end position="313"/>
    </location>
</feature>
<name>A0A9P6PPK0_9FUNG</name>
<feature type="compositionally biased region" description="Basic and acidic residues" evidence="1">
    <location>
        <begin position="216"/>
        <end position="225"/>
    </location>
</feature>
<gene>
    <name evidence="2" type="ORF">BG011_008519</name>
</gene>
<feature type="region of interest" description="Disordered" evidence="1">
    <location>
        <begin position="204"/>
        <end position="230"/>
    </location>
</feature>
<sequence length="448" mass="49468">MEHPGFYSYAGYAKQPADHSPTTSPKSTLTTAIRSDIAVSASSPQSPTIELSSQTTSTPHSDNPFAPGFHDNSHIPANQPFQKLQPDSTPPTIRSEENVYFMSPFVQRSNGPSIIDLSSGEELIALHLGENEHKRRRDSDCDSESEPSIPSIPLDPLQEVFEIRDDGTLLPILDYSLTQPSPAKKMRLGKSHHDHLHLQFLSEEESDVDVPGSKTTLREDRDRKCSNRSHGSVRSFQYGHWAESARRKRDMFGLGGTHTVSSRFRDDVNFESDRLGDAQDGVTQAHDGDQKMDEQSSQVGENTMDSSPSEKAVPDAAKGTQALFQYQGPRTLSIPDGVDMLDWGHWGDSELDHTFALNDLQVHEIVLYRLGTAGSGQVEDQSSHVVSQVDCIQQDEGNHPELGVTIEELEDDNDDGDGNIADDEGCELLDYDAPLVELGEKIMDMDLD</sequence>
<evidence type="ECO:0000313" key="3">
    <source>
        <dbReference type="Proteomes" id="UP000726737"/>
    </source>
</evidence>
<evidence type="ECO:0000313" key="2">
    <source>
        <dbReference type="EMBL" id="KAG0250273.1"/>
    </source>
</evidence>
<organism evidence="2 3">
    <name type="scientific">Mortierella polycephala</name>
    <dbReference type="NCBI Taxonomy" id="41804"/>
    <lineage>
        <taxon>Eukaryota</taxon>
        <taxon>Fungi</taxon>
        <taxon>Fungi incertae sedis</taxon>
        <taxon>Mucoromycota</taxon>
        <taxon>Mortierellomycotina</taxon>
        <taxon>Mortierellomycetes</taxon>
        <taxon>Mortierellales</taxon>
        <taxon>Mortierellaceae</taxon>
        <taxon>Mortierella</taxon>
    </lineage>
</organism>
<dbReference type="Proteomes" id="UP000726737">
    <property type="component" value="Unassembled WGS sequence"/>
</dbReference>
<dbReference type="AlphaFoldDB" id="A0A9P6PPK0"/>
<dbReference type="OrthoDB" id="2426141at2759"/>
<feature type="compositionally biased region" description="Polar residues" evidence="1">
    <location>
        <begin position="295"/>
        <end position="309"/>
    </location>
</feature>
<feature type="compositionally biased region" description="Low complexity" evidence="1">
    <location>
        <begin position="20"/>
        <end position="31"/>
    </location>
</feature>
<keyword evidence="3" id="KW-1185">Reference proteome</keyword>
<feature type="compositionally biased region" description="Polar residues" evidence="1">
    <location>
        <begin position="40"/>
        <end position="61"/>
    </location>
</feature>
<feature type="region of interest" description="Disordered" evidence="1">
    <location>
        <begin position="1"/>
        <end position="94"/>
    </location>
</feature>
<feature type="compositionally biased region" description="Polar residues" evidence="1">
    <location>
        <begin position="75"/>
        <end position="92"/>
    </location>
</feature>
<dbReference type="EMBL" id="JAAAJA010000707">
    <property type="protein sequence ID" value="KAG0250273.1"/>
    <property type="molecule type" value="Genomic_DNA"/>
</dbReference>
<reference evidence="2" key="1">
    <citation type="journal article" date="2020" name="Fungal Divers.">
        <title>Resolving the Mortierellaceae phylogeny through synthesis of multi-gene phylogenetics and phylogenomics.</title>
        <authorList>
            <person name="Vandepol N."/>
            <person name="Liber J."/>
            <person name="Desiro A."/>
            <person name="Na H."/>
            <person name="Kennedy M."/>
            <person name="Barry K."/>
            <person name="Grigoriev I.V."/>
            <person name="Miller A.N."/>
            <person name="O'Donnell K."/>
            <person name="Stajich J.E."/>
            <person name="Bonito G."/>
        </authorList>
    </citation>
    <scope>NUCLEOTIDE SEQUENCE</scope>
    <source>
        <strain evidence="2">KOD948</strain>
    </source>
</reference>
<feature type="region of interest" description="Disordered" evidence="1">
    <location>
        <begin position="131"/>
        <end position="153"/>
    </location>
</feature>
<evidence type="ECO:0000256" key="1">
    <source>
        <dbReference type="SAM" id="MobiDB-lite"/>
    </source>
</evidence>
<feature type="compositionally biased region" description="Basic and acidic residues" evidence="1">
    <location>
        <begin position="131"/>
        <end position="140"/>
    </location>
</feature>
<proteinExistence type="predicted"/>
<comment type="caution">
    <text evidence="2">The sequence shown here is derived from an EMBL/GenBank/DDBJ whole genome shotgun (WGS) entry which is preliminary data.</text>
</comment>
<accession>A0A9P6PPK0</accession>
<protein>
    <submittedName>
        <fullName evidence="2">Uncharacterized protein</fullName>
    </submittedName>
</protein>